<evidence type="ECO:0000313" key="2">
    <source>
        <dbReference type="Proteomes" id="UP001057452"/>
    </source>
</evidence>
<proteinExistence type="predicted"/>
<accession>A0ACB9WYQ2</accession>
<organism evidence="1 2">
    <name type="scientific">Chaenocephalus aceratus</name>
    <name type="common">Blackfin icefish</name>
    <name type="synonym">Chaenichthys aceratus</name>
    <dbReference type="NCBI Taxonomy" id="36190"/>
    <lineage>
        <taxon>Eukaryota</taxon>
        <taxon>Metazoa</taxon>
        <taxon>Chordata</taxon>
        <taxon>Craniata</taxon>
        <taxon>Vertebrata</taxon>
        <taxon>Euteleostomi</taxon>
        <taxon>Actinopterygii</taxon>
        <taxon>Neopterygii</taxon>
        <taxon>Teleostei</taxon>
        <taxon>Neoteleostei</taxon>
        <taxon>Acanthomorphata</taxon>
        <taxon>Eupercaria</taxon>
        <taxon>Perciformes</taxon>
        <taxon>Notothenioidei</taxon>
        <taxon>Channichthyidae</taxon>
        <taxon>Chaenocephalus</taxon>
    </lineage>
</organism>
<protein>
    <submittedName>
        <fullName evidence="1">Uncharacterized protein</fullName>
    </submittedName>
</protein>
<name>A0ACB9WYQ2_CHAAC</name>
<gene>
    <name evidence="1" type="ORF">KUCAC02_004257</name>
</gene>
<comment type="caution">
    <text evidence="1">The sequence shown here is derived from an EMBL/GenBank/DDBJ whole genome shotgun (WGS) entry which is preliminary data.</text>
</comment>
<dbReference type="EMBL" id="CM043794">
    <property type="protein sequence ID" value="KAI4818970.1"/>
    <property type="molecule type" value="Genomic_DNA"/>
</dbReference>
<sequence length="101" mass="10903">MKCFSRYLPYLFRPPSTILSSTCHTEEADKEAPYRAGPLGLCSGWQAAAQTETAIGMGRRIEDTLSNPGGPPSISCKSDTQQLGRRRAVTGLLPSGERDGM</sequence>
<evidence type="ECO:0000313" key="1">
    <source>
        <dbReference type="EMBL" id="KAI4818970.1"/>
    </source>
</evidence>
<keyword evidence="2" id="KW-1185">Reference proteome</keyword>
<dbReference type="Proteomes" id="UP001057452">
    <property type="component" value="Chromosome 10"/>
</dbReference>
<reference evidence="1" key="1">
    <citation type="submission" date="2022-05" db="EMBL/GenBank/DDBJ databases">
        <title>Chromosome-level genome of Chaenocephalus aceratus.</title>
        <authorList>
            <person name="Park H."/>
        </authorList>
    </citation>
    <scope>NUCLEOTIDE SEQUENCE</scope>
    <source>
        <strain evidence="1">KU_202001</strain>
    </source>
</reference>